<organism evidence="1">
    <name type="scientific">Anguilla anguilla</name>
    <name type="common">European freshwater eel</name>
    <name type="synonym">Muraena anguilla</name>
    <dbReference type="NCBI Taxonomy" id="7936"/>
    <lineage>
        <taxon>Eukaryota</taxon>
        <taxon>Metazoa</taxon>
        <taxon>Chordata</taxon>
        <taxon>Craniata</taxon>
        <taxon>Vertebrata</taxon>
        <taxon>Euteleostomi</taxon>
        <taxon>Actinopterygii</taxon>
        <taxon>Neopterygii</taxon>
        <taxon>Teleostei</taxon>
        <taxon>Anguilliformes</taxon>
        <taxon>Anguillidae</taxon>
        <taxon>Anguilla</taxon>
    </lineage>
</organism>
<accession>A0A0E9V6U9</accession>
<sequence length="31" mass="3615">MQMLTSFFTNAVWNLWKVQGLISSTNSPYCF</sequence>
<proteinExistence type="predicted"/>
<protein>
    <submittedName>
        <fullName evidence="1">Uncharacterized protein</fullName>
    </submittedName>
</protein>
<dbReference type="EMBL" id="GBXM01034748">
    <property type="protein sequence ID" value="JAH73829.1"/>
    <property type="molecule type" value="Transcribed_RNA"/>
</dbReference>
<dbReference type="AlphaFoldDB" id="A0A0E9V6U9"/>
<name>A0A0E9V6U9_ANGAN</name>
<reference evidence="1" key="2">
    <citation type="journal article" date="2015" name="Fish Shellfish Immunol.">
        <title>Early steps in the European eel (Anguilla anguilla)-Vibrio vulnificus interaction in the gills: Role of the RtxA13 toxin.</title>
        <authorList>
            <person name="Callol A."/>
            <person name="Pajuelo D."/>
            <person name="Ebbesson L."/>
            <person name="Teles M."/>
            <person name="MacKenzie S."/>
            <person name="Amaro C."/>
        </authorList>
    </citation>
    <scope>NUCLEOTIDE SEQUENCE</scope>
</reference>
<reference evidence="1" key="1">
    <citation type="submission" date="2014-11" db="EMBL/GenBank/DDBJ databases">
        <authorList>
            <person name="Amaro Gonzalez C."/>
        </authorList>
    </citation>
    <scope>NUCLEOTIDE SEQUENCE</scope>
</reference>
<evidence type="ECO:0000313" key="1">
    <source>
        <dbReference type="EMBL" id="JAH73829.1"/>
    </source>
</evidence>